<dbReference type="InterPro" id="IPR011709">
    <property type="entry name" value="DEAD-box_helicase_OB_fold"/>
</dbReference>
<dbReference type="GO" id="GO:0003724">
    <property type="term" value="F:RNA helicase activity"/>
    <property type="evidence" value="ECO:0007669"/>
    <property type="project" value="UniProtKB-EC"/>
</dbReference>
<feature type="domain" description="Helicase ATP-binding" evidence="10">
    <location>
        <begin position="78"/>
        <end position="217"/>
    </location>
</feature>
<dbReference type="Pfam" id="PF04408">
    <property type="entry name" value="WHD_HA2"/>
    <property type="match status" value="1"/>
</dbReference>
<keyword evidence="2" id="KW-0507">mRNA processing</keyword>
<protein>
    <recommendedName>
        <fullName evidence="1">RNA helicase</fullName>
        <ecNumber evidence="1">3.6.4.13</ecNumber>
    </recommendedName>
</protein>
<feature type="domain" description="Helicase C-terminal" evidence="11">
    <location>
        <begin position="242"/>
        <end position="422"/>
    </location>
</feature>
<dbReference type="GO" id="GO:0008380">
    <property type="term" value="P:RNA splicing"/>
    <property type="evidence" value="ECO:0007669"/>
    <property type="project" value="UniProtKB-KW"/>
</dbReference>
<evidence type="ECO:0000313" key="13">
    <source>
        <dbReference type="Proteomes" id="UP001157418"/>
    </source>
</evidence>
<dbReference type="GO" id="GO:0006397">
    <property type="term" value="P:mRNA processing"/>
    <property type="evidence" value="ECO:0007669"/>
    <property type="project" value="UniProtKB-KW"/>
</dbReference>
<evidence type="ECO:0000256" key="3">
    <source>
        <dbReference type="ARBA" id="ARBA00022728"/>
    </source>
</evidence>
<accession>A0AAU9PBW0</accession>
<evidence type="ECO:0000256" key="6">
    <source>
        <dbReference type="ARBA" id="ARBA00022806"/>
    </source>
</evidence>
<dbReference type="InterPro" id="IPR027417">
    <property type="entry name" value="P-loop_NTPase"/>
</dbReference>
<name>A0AAU9PBW0_9ASTR</name>
<comment type="catalytic activity">
    <reaction evidence="9">
        <text>ATP + H2O = ADP + phosphate + H(+)</text>
        <dbReference type="Rhea" id="RHEA:13065"/>
        <dbReference type="ChEBI" id="CHEBI:15377"/>
        <dbReference type="ChEBI" id="CHEBI:15378"/>
        <dbReference type="ChEBI" id="CHEBI:30616"/>
        <dbReference type="ChEBI" id="CHEBI:43474"/>
        <dbReference type="ChEBI" id="CHEBI:456216"/>
        <dbReference type="EC" id="3.6.4.13"/>
    </reaction>
</comment>
<dbReference type="PROSITE" id="PS51194">
    <property type="entry name" value="HELICASE_CTER"/>
    <property type="match status" value="1"/>
</dbReference>
<dbReference type="Pfam" id="PF00271">
    <property type="entry name" value="Helicase_C"/>
    <property type="match status" value="1"/>
</dbReference>
<dbReference type="GO" id="GO:0016787">
    <property type="term" value="F:hydrolase activity"/>
    <property type="evidence" value="ECO:0007669"/>
    <property type="project" value="UniProtKB-KW"/>
</dbReference>
<evidence type="ECO:0000313" key="12">
    <source>
        <dbReference type="EMBL" id="CAH1447543.1"/>
    </source>
</evidence>
<evidence type="ECO:0000256" key="1">
    <source>
        <dbReference type="ARBA" id="ARBA00012552"/>
    </source>
</evidence>
<dbReference type="PANTHER" id="PTHR18934:SF109">
    <property type="entry name" value="ATP-DEPENDENT RNA HELICASE DHX15 HOMOLOG"/>
    <property type="match status" value="1"/>
</dbReference>
<dbReference type="Pfam" id="PF21010">
    <property type="entry name" value="HA2_C"/>
    <property type="match status" value="1"/>
</dbReference>
<evidence type="ECO:0000256" key="2">
    <source>
        <dbReference type="ARBA" id="ARBA00022664"/>
    </source>
</evidence>
<keyword evidence="13" id="KW-1185">Reference proteome</keyword>
<dbReference type="EC" id="3.6.4.13" evidence="1"/>
<dbReference type="Proteomes" id="UP001157418">
    <property type="component" value="Unassembled WGS sequence"/>
</dbReference>
<dbReference type="SMART" id="SM00847">
    <property type="entry name" value="HA2"/>
    <property type="match status" value="1"/>
</dbReference>
<dbReference type="GO" id="GO:0005681">
    <property type="term" value="C:spliceosomal complex"/>
    <property type="evidence" value="ECO:0007669"/>
    <property type="project" value="UniProtKB-KW"/>
</dbReference>
<dbReference type="InterPro" id="IPR014001">
    <property type="entry name" value="Helicase_ATP-bd"/>
</dbReference>
<keyword evidence="3" id="KW-0747">Spliceosome</keyword>
<dbReference type="FunFam" id="3.40.50.300:FF:000007">
    <property type="entry name" value="Pre-mRNA-splicing factor ATP-dependent RNA helicase"/>
    <property type="match status" value="1"/>
</dbReference>
<evidence type="ECO:0000259" key="11">
    <source>
        <dbReference type="PROSITE" id="PS51194"/>
    </source>
</evidence>
<keyword evidence="8" id="KW-0508">mRNA splicing</keyword>
<evidence type="ECO:0000256" key="5">
    <source>
        <dbReference type="ARBA" id="ARBA00022801"/>
    </source>
</evidence>
<dbReference type="Gene3D" id="3.40.50.300">
    <property type="entry name" value="P-loop containing nucleotide triphosphate hydrolases"/>
    <property type="match status" value="3"/>
</dbReference>
<dbReference type="InterPro" id="IPR001650">
    <property type="entry name" value="Helicase_C-like"/>
</dbReference>
<keyword evidence="4" id="KW-0547">Nucleotide-binding</keyword>
<organism evidence="12 13">
    <name type="scientific">Lactuca virosa</name>
    <dbReference type="NCBI Taxonomy" id="75947"/>
    <lineage>
        <taxon>Eukaryota</taxon>
        <taxon>Viridiplantae</taxon>
        <taxon>Streptophyta</taxon>
        <taxon>Embryophyta</taxon>
        <taxon>Tracheophyta</taxon>
        <taxon>Spermatophyta</taxon>
        <taxon>Magnoliopsida</taxon>
        <taxon>eudicotyledons</taxon>
        <taxon>Gunneridae</taxon>
        <taxon>Pentapetalae</taxon>
        <taxon>asterids</taxon>
        <taxon>campanulids</taxon>
        <taxon>Asterales</taxon>
        <taxon>Asteraceae</taxon>
        <taxon>Cichorioideae</taxon>
        <taxon>Cichorieae</taxon>
        <taxon>Lactucinae</taxon>
        <taxon>Lactuca</taxon>
    </lineage>
</organism>
<dbReference type="GO" id="GO:0005524">
    <property type="term" value="F:ATP binding"/>
    <property type="evidence" value="ECO:0007669"/>
    <property type="project" value="UniProtKB-KW"/>
</dbReference>
<dbReference type="InterPro" id="IPR007502">
    <property type="entry name" value="Helicase-assoc_dom"/>
</dbReference>
<keyword evidence="5" id="KW-0378">Hydrolase</keyword>
<comment type="caution">
    <text evidence="12">The sequence shown here is derived from an EMBL/GenBank/DDBJ whole genome shotgun (WGS) entry which is preliminary data.</text>
</comment>
<dbReference type="GO" id="GO:0003723">
    <property type="term" value="F:RNA binding"/>
    <property type="evidence" value="ECO:0007669"/>
    <property type="project" value="TreeGrafter"/>
</dbReference>
<dbReference type="PROSITE" id="PS51192">
    <property type="entry name" value="HELICASE_ATP_BIND_1"/>
    <property type="match status" value="1"/>
</dbReference>
<dbReference type="Gene3D" id="1.20.120.1080">
    <property type="match status" value="1"/>
</dbReference>
<sequence length="679" mass="76962">MGTERKRKVSLFDVVDEATATAKVNKANGGGAVHGINNSTGGMSLVNSWNGRPYSQRYFDILEKRKTLPVWHQKEEFLKVLKENQTLILVGETGSGKTTQIPQFVLEAVEVESADRRKKYMVGCTQPRRVAAMSVSRRVAEEMDVTIGEEVGYSIRFEDCSSAKTVLKYLTDGMLLREAMTDPLLERPDLKLVVMSATLEAEKFQGYFFGAPLMKVPGRLHPVEIFYTQEPERDYLEAAIRTVVQIHMCEPPGDILVFLTGEEEIEDACRKITKEVGNMGDQVGPVKVVPLYSTLPPAMQQKIFEPAPPPLTEGGPAGRKIVISTNIAETSLTIDGIVYVIDPGFAKQKVYNPRVRVESLLVSPISKASAHQRSGRAGRTQPGKCFRLYTEKSFNNDLQPQTYPEILRSNLANTVLTLKKLEVLNYLGALDDEGNLTKLGEIMSEFPLDPQMGKMLVVSPEFNCSNEILSISAMLSVPNCFVRPREAQKAADEAKARFGHIDGDHLTLLNVYHAYKQNNDDQSWCYENFVNQRALKSADNVRQQLARIMARFNLKLCSTDFNSRDYYINIRKAMLAGYFMQVAHLERTGHYLTVKDNQVVHLHPSNCLDHKPEWVIYNEYVLTSRNFIRTVTDVRGEWIVDIAPHYYDLDNFPQCEAKRVLEKLYKKREKDKEESRNRR</sequence>
<dbReference type="CDD" id="cd18791">
    <property type="entry name" value="SF2_C_RHA"/>
    <property type="match status" value="1"/>
</dbReference>
<evidence type="ECO:0000259" key="10">
    <source>
        <dbReference type="PROSITE" id="PS51192"/>
    </source>
</evidence>
<dbReference type="Pfam" id="PF07717">
    <property type="entry name" value="OB_NTP_bind"/>
    <property type="match status" value="1"/>
</dbReference>
<dbReference type="SUPFAM" id="SSF52540">
    <property type="entry name" value="P-loop containing nucleoside triphosphate hydrolases"/>
    <property type="match status" value="1"/>
</dbReference>
<evidence type="ECO:0000256" key="7">
    <source>
        <dbReference type="ARBA" id="ARBA00022840"/>
    </source>
</evidence>
<evidence type="ECO:0000256" key="9">
    <source>
        <dbReference type="ARBA" id="ARBA00047984"/>
    </source>
</evidence>
<keyword evidence="7" id="KW-0067">ATP-binding</keyword>
<gene>
    <name evidence="12" type="ORF">LVIROSA_LOCUS33145</name>
</gene>
<keyword evidence="6" id="KW-0347">Helicase</keyword>
<dbReference type="InterPro" id="IPR048333">
    <property type="entry name" value="HA2_WH"/>
</dbReference>
<dbReference type="AlphaFoldDB" id="A0AAU9PBW0"/>
<dbReference type="PANTHER" id="PTHR18934">
    <property type="entry name" value="ATP-DEPENDENT RNA HELICASE"/>
    <property type="match status" value="1"/>
</dbReference>
<reference evidence="12 13" key="1">
    <citation type="submission" date="2022-01" db="EMBL/GenBank/DDBJ databases">
        <authorList>
            <person name="Xiong W."/>
            <person name="Schranz E."/>
        </authorList>
    </citation>
    <scope>NUCLEOTIDE SEQUENCE [LARGE SCALE GENOMIC DNA]</scope>
</reference>
<proteinExistence type="predicted"/>
<evidence type="ECO:0000256" key="4">
    <source>
        <dbReference type="ARBA" id="ARBA00022741"/>
    </source>
</evidence>
<dbReference type="SMART" id="SM00487">
    <property type="entry name" value="DEXDc"/>
    <property type="match status" value="1"/>
</dbReference>
<evidence type="ECO:0000256" key="8">
    <source>
        <dbReference type="ARBA" id="ARBA00023187"/>
    </source>
</evidence>
<dbReference type="SMART" id="SM00490">
    <property type="entry name" value="HELICc"/>
    <property type="match status" value="1"/>
</dbReference>
<dbReference type="EMBL" id="CAKMRJ010005523">
    <property type="protein sequence ID" value="CAH1447543.1"/>
    <property type="molecule type" value="Genomic_DNA"/>
</dbReference>